<dbReference type="Proteomes" id="UP001205843">
    <property type="component" value="Unassembled WGS sequence"/>
</dbReference>
<organism evidence="1 2">
    <name type="scientific">Natronocella acetinitrilica</name>
    <dbReference type="NCBI Taxonomy" id="414046"/>
    <lineage>
        <taxon>Bacteria</taxon>
        <taxon>Pseudomonadati</taxon>
        <taxon>Pseudomonadota</taxon>
        <taxon>Gammaproteobacteria</taxon>
        <taxon>Chromatiales</taxon>
        <taxon>Ectothiorhodospiraceae</taxon>
        <taxon>Natronocella</taxon>
    </lineage>
</organism>
<keyword evidence="2" id="KW-1185">Reference proteome</keyword>
<evidence type="ECO:0000313" key="2">
    <source>
        <dbReference type="Proteomes" id="UP001205843"/>
    </source>
</evidence>
<comment type="caution">
    <text evidence="1">The sequence shown here is derived from an EMBL/GenBank/DDBJ whole genome shotgun (WGS) entry which is preliminary data.</text>
</comment>
<dbReference type="RefSeq" id="WP_253475856.1">
    <property type="nucleotide sequence ID" value="NZ_JALJXV010000003.1"/>
</dbReference>
<gene>
    <name evidence="1" type="ORF">J2T57_001254</name>
</gene>
<accession>A0AAE3KFK2</accession>
<proteinExistence type="predicted"/>
<dbReference type="AlphaFoldDB" id="A0AAE3KFK2"/>
<protein>
    <submittedName>
        <fullName evidence="1">Uncharacterized protein</fullName>
    </submittedName>
</protein>
<dbReference type="EMBL" id="JALJXV010000003">
    <property type="protein sequence ID" value="MCP1674152.1"/>
    <property type="molecule type" value="Genomic_DNA"/>
</dbReference>
<sequence length="134" mass="14526">MSAATAAVLRLDCPALVRRLLAGASPMLAGGVCEVHISDAALAGDRRLVEHVLGPLARQGFRIVFDRLRIVRADSPEALSRRLAWQRERGDQAGITAVLCPRAVCRERQLVEQARGAGLAIVESREPCLSGRRH</sequence>
<name>A0AAE3KFK2_9GAMM</name>
<evidence type="ECO:0000313" key="1">
    <source>
        <dbReference type="EMBL" id="MCP1674152.1"/>
    </source>
</evidence>
<reference evidence="1" key="1">
    <citation type="submission" date="2022-03" db="EMBL/GenBank/DDBJ databases">
        <title>Genomic Encyclopedia of Type Strains, Phase III (KMG-III): the genomes of soil and plant-associated and newly described type strains.</title>
        <authorList>
            <person name="Whitman W."/>
        </authorList>
    </citation>
    <scope>NUCLEOTIDE SEQUENCE</scope>
    <source>
        <strain evidence="1">ANL 6-2</strain>
    </source>
</reference>